<dbReference type="EMBL" id="CH476605">
    <property type="protein sequence ID" value="EAU31307.1"/>
    <property type="molecule type" value="Genomic_DNA"/>
</dbReference>
<dbReference type="Proteomes" id="UP000007963">
    <property type="component" value="Unassembled WGS sequence"/>
</dbReference>
<reference evidence="2" key="1">
    <citation type="submission" date="2005-09" db="EMBL/GenBank/DDBJ databases">
        <title>Annotation of the Aspergillus terreus NIH2624 genome.</title>
        <authorList>
            <person name="Birren B.W."/>
            <person name="Lander E.S."/>
            <person name="Galagan J.E."/>
            <person name="Nusbaum C."/>
            <person name="Devon K."/>
            <person name="Henn M."/>
            <person name="Ma L.-J."/>
            <person name="Jaffe D.B."/>
            <person name="Butler J."/>
            <person name="Alvarez P."/>
            <person name="Gnerre S."/>
            <person name="Grabherr M."/>
            <person name="Kleber M."/>
            <person name="Mauceli E.W."/>
            <person name="Brockman W."/>
            <person name="Rounsley S."/>
            <person name="Young S.K."/>
            <person name="LaButti K."/>
            <person name="Pushparaj V."/>
            <person name="DeCaprio D."/>
            <person name="Crawford M."/>
            <person name="Koehrsen M."/>
            <person name="Engels R."/>
            <person name="Montgomery P."/>
            <person name="Pearson M."/>
            <person name="Howarth C."/>
            <person name="Larson L."/>
            <person name="Luoma S."/>
            <person name="White J."/>
            <person name="Alvarado L."/>
            <person name="Kodira C.D."/>
            <person name="Zeng Q."/>
            <person name="Oleary S."/>
            <person name="Yandava C."/>
            <person name="Denning D.W."/>
            <person name="Nierman W.C."/>
            <person name="Milne T."/>
            <person name="Madden K."/>
        </authorList>
    </citation>
    <scope>NUCLEOTIDE SEQUENCE [LARGE SCALE GENOMIC DNA]</scope>
    <source>
        <strain evidence="2">NIH 2624 / FGSC A1156</strain>
    </source>
</reference>
<dbReference type="OMA" id="CSGNTAM"/>
<name>Q0CDV0_ASPTN</name>
<dbReference type="eggNOG" id="ENOG502QXCM">
    <property type="taxonomic scope" value="Eukaryota"/>
</dbReference>
<dbReference type="HOGENOM" id="CLU_043410_0_1_1"/>
<dbReference type="PANTHER" id="PTHR37563:SF2">
    <property type="entry name" value="PHYTANOYL-COA DIOXYGENASE FAMILY PROTEIN (AFU_ORTHOLOGUE AFUA_2G03330)"/>
    <property type="match status" value="1"/>
</dbReference>
<protein>
    <recommendedName>
        <fullName evidence="3">Phytanoyl-CoA dioxygenase</fullName>
    </recommendedName>
</protein>
<evidence type="ECO:0000313" key="2">
    <source>
        <dbReference type="Proteomes" id="UP000007963"/>
    </source>
</evidence>
<dbReference type="SUPFAM" id="SSF51197">
    <property type="entry name" value="Clavaminate synthase-like"/>
    <property type="match status" value="1"/>
</dbReference>
<proteinExistence type="predicted"/>
<evidence type="ECO:0000313" key="1">
    <source>
        <dbReference type="EMBL" id="EAU31307.1"/>
    </source>
</evidence>
<dbReference type="GeneID" id="4353480"/>
<dbReference type="VEuPathDB" id="FungiDB:ATEG_08134"/>
<gene>
    <name evidence="1" type="ORF">ATEG_08134</name>
</gene>
<dbReference type="AlphaFoldDB" id="Q0CDV0"/>
<accession>Q0CDV0</accession>
<evidence type="ECO:0008006" key="3">
    <source>
        <dbReference type="Google" id="ProtNLM"/>
    </source>
</evidence>
<dbReference type="RefSeq" id="XP_001216755.1">
    <property type="nucleotide sequence ID" value="XM_001216755.1"/>
</dbReference>
<dbReference type="InterPro" id="IPR051961">
    <property type="entry name" value="Fungal_Metabolite_Diox"/>
</dbReference>
<dbReference type="OrthoDB" id="407832at2759"/>
<dbReference type="Pfam" id="PF05721">
    <property type="entry name" value="PhyH"/>
    <property type="match status" value="1"/>
</dbReference>
<organism evidence="1 2">
    <name type="scientific">Aspergillus terreus (strain NIH 2624 / FGSC A1156)</name>
    <dbReference type="NCBI Taxonomy" id="341663"/>
    <lineage>
        <taxon>Eukaryota</taxon>
        <taxon>Fungi</taxon>
        <taxon>Dikarya</taxon>
        <taxon>Ascomycota</taxon>
        <taxon>Pezizomycotina</taxon>
        <taxon>Eurotiomycetes</taxon>
        <taxon>Eurotiomycetidae</taxon>
        <taxon>Eurotiales</taxon>
        <taxon>Aspergillaceae</taxon>
        <taxon>Aspergillus</taxon>
        <taxon>Aspergillus subgen. Circumdati</taxon>
    </lineage>
</organism>
<dbReference type="PANTHER" id="PTHR37563">
    <property type="entry name" value="PHYTANOYL-COA DIOXYGENASE FAMILY PROTEIN (AFU_ORTHOLOGUE AFUA_2G03330)"/>
    <property type="match status" value="1"/>
</dbReference>
<sequence length="363" mass="41025">MDYKVGGFHLRARYHFTLFHPIRYKTSNCLPFIMSQVLFKGAARLSCHYQRRFLSTQLGQLRSHPTSIRPTTTEIQHACLSPQHLEVAMRSLHEDGLVVVENVVPHGSLDRLNKKMVEDAYILRSKKGDSPFNYNLGNLQQDAPPVREHFDLSIFLNPIATQITSSALGPRPKWTFCSGNTAMPPTTEHPPMSQPVHSDADFAHPCHPFAYVINVPLITMTPENGSTEVWLGTHTDTGLHVQEGLHGERASGRIKLEELEKRRAVRAPCQPTVPKGSIVIRDLRLWHAGIGNQTEIPRVMLAMIHFASWYRNPMKLELADDLRPVIEGLTDVEVPVDWVTKSEALSRYLNRGFGNAYDFNQQA</sequence>
<dbReference type="InterPro" id="IPR008775">
    <property type="entry name" value="Phytyl_CoA_dOase-like"/>
</dbReference>
<dbReference type="Gene3D" id="2.60.120.620">
    <property type="entry name" value="q2cbj1_9rhob like domain"/>
    <property type="match status" value="1"/>
</dbReference>